<comment type="caution">
    <text evidence="11">The sequence shown here is derived from an EMBL/GenBank/DDBJ whole genome shotgun (WGS) entry which is preliminary data.</text>
</comment>
<evidence type="ECO:0000256" key="5">
    <source>
        <dbReference type="ARBA" id="ARBA00022692"/>
    </source>
</evidence>
<keyword evidence="9" id="KW-0472">Membrane</keyword>
<keyword evidence="12" id="KW-1185">Reference proteome</keyword>
<evidence type="ECO:0000256" key="3">
    <source>
        <dbReference type="ARBA" id="ARBA00022448"/>
    </source>
</evidence>
<dbReference type="InterPro" id="IPR003849">
    <property type="entry name" value="Preprotein_translocase_YajC"/>
</dbReference>
<evidence type="ECO:0000256" key="7">
    <source>
        <dbReference type="ARBA" id="ARBA00022989"/>
    </source>
</evidence>
<gene>
    <name evidence="11" type="primary">yajC</name>
    <name evidence="11" type="ORF">HER39_03210</name>
</gene>
<dbReference type="Pfam" id="PF02699">
    <property type="entry name" value="YajC"/>
    <property type="match status" value="1"/>
</dbReference>
<evidence type="ECO:0000256" key="8">
    <source>
        <dbReference type="ARBA" id="ARBA00023010"/>
    </source>
</evidence>
<organism evidence="11 12">
    <name type="scientific">Arthrobacter deserti</name>
    <dbReference type="NCBI Taxonomy" id="1742687"/>
    <lineage>
        <taxon>Bacteria</taxon>
        <taxon>Bacillati</taxon>
        <taxon>Actinomycetota</taxon>
        <taxon>Actinomycetes</taxon>
        <taxon>Micrococcales</taxon>
        <taxon>Micrococcaceae</taxon>
        <taxon>Arthrobacter</taxon>
    </lineage>
</organism>
<comment type="similarity">
    <text evidence="2">Belongs to the YajC family.</text>
</comment>
<feature type="compositionally biased region" description="Basic and acidic residues" evidence="10">
    <location>
        <begin position="113"/>
        <end position="130"/>
    </location>
</feature>
<feature type="region of interest" description="Disordered" evidence="10">
    <location>
        <begin position="87"/>
        <end position="130"/>
    </location>
</feature>
<evidence type="ECO:0000313" key="11">
    <source>
        <dbReference type="EMBL" id="NKX49602.1"/>
    </source>
</evidence>
<dbReference type="PANTHER" id="PTHR33909:SF1">
    <property type="entry name" value="SEC TRANSLOCON ACCESSORY COMPLEX SUBUNIT YAJC"/>
    <property type="match status" value="1"/>
</dbReference>
<keyword evidence="8" id="KW-0811">Translocation</keyword>
<dbReference type="NCBIfam" id="TIGR00739">
    <property type="entry name" value="yajC"/>
    <property type="match status" value="1"/>
</dbReference>
<dbReference type="SMART" id="SM01323">
    <property type="entry name" value="YajC"/>
    <property type="match status" value="1"/>
</dbReference>
<comment type="subcellular location">
    <subcellularLocation>
        <location evidence="1">Cell membrane</location>
        <topology evidence="1">Single-pass membrane protein</topology>
    </subcellularLocation>
</comment>
<evidence type="ECO:0000313" key="12">
    <source>
        <dbReference type="Proteomes" id="UP000523795"/>
    </source>
</evidence>
<reference evidence="11 12" key="1">
    <citation type="submission" date="2020-04" db="EMBL/GenBank/DDBJ databases">
        <authorList>
            <person name="Liu S."/>
        </authorList>
    </citation>
    <scope>NUCLEOTIDE SEQUENCE [LARGE SCALE GENOMIC DNA]</scope>
    <source>
        <strain evidence="11 12">CGMCC 1.15091</strain>
    </source>
</reference>
<keyword evidence="5" id="KW-0812">Transmembrane</keyword>
<feature type="compositionally biased region" description="Low complexity" evidence="10">
    <location>
        <begin position="87"/>
        <end position="99"/>
    </location>
</feature>
<evidence type="ECO:0000256" key="6">
    <source>
        <dbReference type="ARBA" id="ARBA00022927"/>
    </source>
</evidence>
<evidence type="ECO:0000256" key="10">
    <source>
        <dbReference type="SAM" id="MobiDB-lite"/>
    </source>
</evidence>
<keyword evidence="4" id="KW-1003">Cell membrane</keyword>
<name>A0ABX1JJU6_9MICC</name>
<proteinExistence type="inferred from homology"/>
<evidence type="ECO:0000256" key="4">
    <source>
        <dbReference type="ARBA" id="ARBA00022475"/>
    </source>
</evidence>
<evidence type="ECO:0000256" key="9">
    <source>
        <dbReference type="ARBA" id="ARBA00023136"/>
    </source>
</evidence>
<dbReference type="EMBL" id="JAAZSR010000026">
    <property type="protein sequence ID" value="NKX49602.1"/>
    <property type="molecule type" value="Genomic_DNA"/>
</dbReference>
<accession>A0ABX1JJU6</accession>
<protein>
    <submittedName>
        <fullName evidence="11">Preprotein translocase subunit YajC</fullName>
    </submittedName>
</protein>
<keyword evidence="3" id="KW-0813">Transport</keyword>
<sequence>MTIALFVIFGLLIFTMFRKQRKVQAQMREKAEQMKEKLLPGTQVMTQFGLYGTVVSVDRDENKVVMELSPGNPATVHLQAVTETLDPAAADQPVVPDDASSLTAPDAGATRSETPEETLKRLNDEKDNGK</sequence>
<evidence type="ECO:0000256" key="1">
    <source>
        <dbReference type="ARBA" id="ARBA00004162"/>
    </source>
</evidence>
<keyword evidence="6" id="KW-0653">Protein transport</keyword>
<evidence type="ECO:0000256" key="2">
    <source>
        <dbReference type="ARBA" id="ARBA00006742"/>
    </source>
</evidence>
<dbReference type="PANTHER" id="PTHR33909">
    <property type="entry name" value="SEC TRANSLOCON ACCESSORY COMPLEX SUBUNIT YAJC"/>
    <property type="match status" value="1"/>
</dbReference>
<keyword evidence="7" id="KW-1133">Transmembrane helix</keyword>
<dbReference type="Proteomes" id="UP000523795">
    <property type="component" value="Unassembled WGS sequence"/>
</dbReference>